<evidence type="ECO:0000313" key="2">
    <source>
        <dbReference type="Proteomes" id="UP000249056"/>
    </source>
</evidence>
<comment type="caution">
    <text evidence="1">The sequence shown here is derived from an EMBL/GenBank/DDBJ whole genome shotgun (WGS) entry which is preliminary data.</text>
</comment>
<dbReference type="OrthoDB" id="292213at2759"/>
<dbReference type="Proteomes" id="UP000249056">
    <property type="component" value="Unassembled WGS sequence"/>
</dbReference>
<evidence type="ECO:0000313" key="1">
    <source>
        <dbReference type="EMBL" id="RAL62773.1"/>
    </source>
</evidence>
<dbReference type="EMBL" id="QKRW01000022">
    <property type="protein sequence ID" value="RAL62773.1"/>
    <property type="molecule type" value="Genomic_DNA"/>
</dbReference>
<organism evidence="1 2">
    <name type="scientific">Monilinia fructigena</name>
    <dbReference type="NCBI Taxonomy" id="38457"/>
    <lineage>
        <taxon>Eukaryota</taxon>
        <taxon>Fungi</taxon>
        <taxon>Dikarya</taxon>
        <taxon>Ascomycota</taxon>
        <taxon>Pezizomycotina</taxon>
        <taxon>Leotiomycetes</taxon>
        <taxon>Helotiales</taxon>
        <taxon>Sclerotiniaceae</taxon>
        <taxon>Monilinia</taxon>
    </lineage>
</organism>
<protein>
    <submittedName>
        <fullName evidence="1">Uncharacterized protein</fullName>
    </submittedName>
</protein>
<accession>A0A395ITP3</accession>
<dbReference type="AlphaFoldDB" id="A0A395ITP3"/>
<proteinExistence type="predicted"/>
<keyword evidence="2" id="KW-1185">Reference proteome</keyword>
<gene>
    <name evidence="1" type="ORF">DID88_004615</name>
</gene>
<name>A0A395ITP3_9HELO</name>
<sequence>MITMQTMLLKVALDHRPSPSSKGGDAALPFAGHREGDYGGVKTIQFLAMAFSEAILAVSPLPFHSSHRPITNLDPAKASDFQSWPVGLQVI</sequence>
<reference evidence="1 2" key="1">
    <citation type="submission" date="2018-06" db="EMBL/GenBank/DDBJ databases">
        <title>Genome Sequence of the Brown Rot Fungal Pathogen Monilinia fructigena.</title>
        <authorList>
            <person name="Landi L."/>
            <person name="De Miccolis Angelini R.M."/>
            <person name="Pollastro S."/>
            <person name="Abate D."/>
            <person name="Faretra F."/>
            <person name="Romanazzi G."/>
        </authorList>
    </citation>
    <scope>NUCLEOTIDE SEQUENCE [LARGE SCALE GENOMIC DNA]</scope>
    <source>
        <strain evidence="1 2">Mfrg269</strain>
    </source>
</reference>